<dbReference type="SUPFAM" id="SSF54277">
    <property type="entry name" value="CAD &amp; PB1 domains"/>
    <property type="match status" value="1"/>
</dbReference>
<dbReference type="InterPro" id="IPR003508">
    <property type="entry name" value="CIDE-N_dom"/>
</dbReference>
<keyword evidence="1 2" id="KW-0053">Apoptosis</keyword>
<proteinExistence type="predicted"/>
<reference evidence="4" key="2">
    <citation type="submission" date="2022-06" db="UniProtKB">
        <authorList>
            <consortium name="EnsemblMetazoa"/>
        </authorList>
    </citation>
    <scope>IDENTIFICATION</scope>
</reference>
<dbReference type="PANTHER" id="PTHR12306:SF15">
    <property type="entry name" value="DNAATION FACTOR-RELATED PROTEIN 1, ISOFORM B-RELATED"/>
    <property type="match status" value="1"/>
</dbReference>
<dbReference type="CDD" id="cd01615">
    <property type="entry name" value="CIDE_N"/>
    <property type="match status" value="1"/>
</dbReference>
<dbReference type="OrthoDB" id="6475906at2759"/>
<dbReference type="EnsemblMetazoa" id="XM_001947545.5">
    <property type="protein sequence ID" value="XP_001947580.1"/>
    <property type="gene ID" value="LOC100160510"/>
</dbReference>
<dbReference type="PROSITE" id="PS51135">
    <property type="entry name" value="CIDE_N"/>
    <property type="match status" value="1"/>
</dbReference>
<dbReference type="KEGG" id="api:100160510"/>
<dbReference type="AlphaFoldDB" id="A0A8R1W1H9"/>
<keyword evidence="5" id="KW-1185">Reference proteome</keyword>
<dbReference type="Gene3D" id="3.10.20.10">
    <property type="match status" value="1"/>
</dbReference>
<protein>
    <recommendedName>
        <fullName evidence="3">CIDE-N domain-containing protein</fullName>
    </recommendedName>
</protein>
<dbReference type="Pfam" id="PF02017">
    <property type="entry name" value="CIDE-N"/>
    <property type="match status" value="1"/>
</dbReference>
<evidence type="ECO:0000313" key="4">
    <source>
        <dbReference type="EnsemblMetazoa" id="XP_001947580.1"/>
    </source>
</evidence>
<dbReference type="Proteomes" id="UP000007819">
    <property type="component" value="Chromosome A1"/>
</dbReference>
<feature type="domain" description="CIDE-N" evidence="3">
    <location>
        <begin position="7"/>
        <end position="85"/>
    </location>
</feature>
<sequence>MASEEYSGKPYKIIDSKREHKIGIVATSLSDFMTKAQQKLDINENEPIKVVLESDGTEIDEEDYFDTLETNTLIMILKSDQKWSPYDISFKFADDQIDGTQSLNSLIRRLQNDIGQIAFLSGCDLELLSDMDPESLVDLAFDRSFLDQVKEASGRFLYEKREAQDAINLLKLYHASTIGQNSTKKSKV</sequence>
<organism evidence="4 5">
    <name type="scientific">Acyrthosiphon pisum</name>
    <name type="common">Pea aphid</name>
    <dbReference type="NCBI Taxonomy" id="7029"/>
    <lineage>
        <taxon>Eukaryota</taxon>
        <taxon>Metazoa</taxon>
        <taxon>Ecdysozoa</taxon>
        <taxon>Arthropoda</taxon>
        <taxon>Hexapoda</taxon>
        <taxon>Insecta</taxon>
        <taxon>Pterygota</taxon>
        <taxon>Neoptera</taxon>
        <taxon>Paraneoptera</taxon>
        <taxon>Hemiptera</taxon>
        <taxon>Sternorrhyncha</taxon>
        <taxon>Aphidomorpha</taxon>
        <taxon>Aphidoidea</taxon>
        <taxon>Aphididae</taxon>
        <taxon>Macrosiphini</taxon>
        <taxon>Acyrthosiphon</taxon>
    </lineage>
</organism>
<dbReference type="PANTHER" id="PTHR12306">
    <property type="entry name" value="CELL DEATH ACTIVATOR CIDE"/>
    <property type="match status" value="1"/>
</dbReference>
<name>A0A8R1W1H9_ACYPI</name>
<dbReference type="GO" id="GO:0042981">
    <property type="term" value="P:regulation of apoptotic process"/>
    <property type="evidence" value="ECO:0007669"/>
    <property type="project" value="TreeGrafter"/>
</dbReference>
<evidence type="ECO:0000259" key="3">
    <source>
        <dbReference type="PROSITE" id="PS51135"/>
    </source>
</evidence>
<dbReference type="OMA" id="EKWAPNM"/>
<evidence type="ECO:0000256" key="2">
    <source>
        <dbReference type="PROSITE-ProRule" id="PRU00447"/>
    </source>
</evidence>
<dbReference type="SMART" id="SM00266">
    <property type="entry name" value="CAD"/>
    <property type="match status" value="1"/>
</dbReference>
<evidence type="ECO:0000313" key="5">
    <source>
        <dbReference type="Proteomes" id="UP000007819"/>
    </source>
</evidence>
<dbReference type="RefSeq" id="XP_001947580.1">
    <property type="nucleotide sequence ID" value="XM_001947545.4"/>
</dbReference>
<dbReference type="GO" id="GO:0006915">
    <property type="term" value="P:apoptotic process"/>
    <property type="evidence" value="ECO:0007669"/>
    <property type="project" value="UniProtKB-UniRule"/>
</dbReference>
<reference evidence="5" key="1">
    <citation type="submission" date="2010-06" db="EMBL/GenBank/DDBJ databases">
        <authorList>
            <person name="Jiang H."/>
            <person name="Abraham K."/>
            <person name="Ali S."/>
            <person name="Alsbrooks S.L."/>
            <person name="Anim B.N."/>
            <person name="Anosike U.S."/>
            <person name="Attaway T."/>
            <person name="Bandaranaike D.P."/>
            <person name="Battles P.K."/>
            <person name="Bell S.N."/>
            <person name="Bell A.V."/>
            <person name="Beltran B."/>
            <person name="Bickham C."/>
            <person name="Bustamante Y."/>
            <person name="Caleb T."/>
            <person name="Canada A."/>
            <person name="Cardenas V."/>
            <person name="Carter K."/>
            <person name="Chacko J."/>
            <person name="Chandrabose M.N."/>
            <person name="Chavez D."/>
            <person name="Chavez A."/>
            <person name="Chen L."/>
            <person name="Chu H.-S."/>
            <person name="Claassen K.J."/>
            <person name="Cockrell R."/>
            <person name="Collins M."/>
            <person name="Cooper J.A."/>
            <person name="Cree A."/>
            <person name="Curry S.M."/>
            <person name="Da Y."/>
            <person name="Dao M.D."/>
            <person name="Das B."/>
            <person name="Davila M.-L."/>
            <person name="Davy-Carroll L."/>
            <person name="Denson S."/>
            <person name="Dinh H."/>
            <person name="Ebong V.E."/>
            <person name="Edwards J.R."/>
            <person name="Egan A."/>
            <person name="El-Daye J."/>
            <person name="Escobedo L."/>
            <person name="Fernandez S."/>
            <person name="Fernando P.R."/>
            <person name="Flagg N."/>
            <person name="Forbes L.D."/>
            <person name="Fowler R.G."/>
            <person name="Fu Q."/>
            <person name="Gabisi R.A."/>
            <person name="Ganer J."/>
            <person name="Garbino Pronczuk A."/>
            <person name="Garcia R.M."/>
            <person name="Garner T."/>
            <person name="Garrett T.E."/>
            <person name="Gonzalez D.A."/>
            <person name="Hamid H."/>
            <person name="Hawkins E.S."/>
            <person name="Hirani K."/>
            <person name="Hogues M.E."/>
            <person name="Hollins B."/>
            <person name="Hsiao C.-H."/>
            <person name="Jabil R."/>
            <person name="James M.L."/>
            <person name="Jhangiani S.N."/>
            <person name="Johnson B."/>
            <person name="Johnson Q."/>
            <person name="Joshi V."/>
            <person name="Kalu J.B."/>
            <person name="Kam C."/>
            <person name="Kashfia A."/>
            <person name="Keebler J."/>
            <person name="Kisamo H."/>
            <person name="Kovar C.L."/>
            <person name="Lago L.A."/>
            <person name="Lai C.-Y."/>
            <person name="Laidlaw J."/>
            <person name="Lara F."/>
            <person name="Le T.-K."/>
            <person name="Lee S.L."/>
            <person name="Legall F.H."/>
            <person name="Lemon S.J."/>
            <person name="Lewis L.R."/>
            <person name="Li B."/>
            <person name="Liu Y."/>
            <person name="Liu Y.-S."/>
            <person name="Lopez J."/>
            <person name="Lozado R.J."/>
            <person name="Lu J."/>
            <person name="Madu R.C."/>
            <person name="Maheshwari M."/>
            <person name="Maheshwari R."/>
            <person name="Malloy K."/>
            <person name="Martinez E."/>
            <person name="Mathew T."/>
            <person name="Mercado I.C."/>
            <person name="Mercado C."/>
            <person name="Meyer B."/>
            <person name="Montgomery K."/>
            <person name="Morgan M.B."/>
            <person name="Munidasa M."/>
            <person name="Nazareth L.V."/>
            <person name="Nelson J."/>
            <person name="Ng B.M."/>
            <person name="Nguyen N.B."/>
            <person name="Nguyen P.Q."/>
            <person name="Nguyen T."/>
            <person name="Obregon M."/>
            <person name="Okwuonu G.O."/>
            <person name="Onwere C.G."/>
            <person name="Orozco G."/>
            <person name="Parra A."/>
            <person name="Patel S."/>
            <person name="Patil S."/>
            <person name="Perez A."/>
            <person name="Perez Y."/>
            <person name="Pham C."/>
            <person name="Primus E.L."/>
            <person name="Pu L.-L."/>
            <person name="Puazo M."/>
            <person name="Qin X."/>
            <person name="Quiroz J.B."/>
            <person name="Reese J."/>
            <person name="Richards S."/>
            <person name="Rives C.M."/>
            <person name="Robberts R."/>
            <person name="Ruiz S.J."/>
            <person name="Ruiz M.J."/>
            <person name="Santibanez J."/>
            <person name="Schneider B.W."/>
            <person name="Sisson I."/>
            <person name="Smith M."/>
            <person name="Sodergren E."/>
            <person name="Song X.-Z."/>
            <person name="Song B.B."/>
            <person name="Summersgill H."/>
            <person name="Thelus R."/>
            <person name="Thornton R.D."/>
            <person name="Trejos Z.Y."/>
            <person name="Usmani K."/>
            <person name="Vattathil S."/>
            <person name="Villasana D."/>
            <person name="Walker D.L."/>
            <person name="Wang S."/>
            <person name="Wang K."/>
            <person name="White C.S."/>
            <person name="Williams A.C."/>
            <person name="Williamson J."/>
            <person name="Wilson K."/>
            <person name="Woghiren I.O."/>
            <person name="Woodworth J.R."/>
            <person name="Worley K.C."/>
            <person name="Wright R.A."/>
            <person name="Wu W."/>
            <person name="Young L."/>
            <person name="Zhang L."/>
            <person name="Zhang J."/>
            <person name="Zhu Y."/>
            <person name="Muzny D.M."/>
            <person name="Weinstock G."/>
            <person name="Gibbs R.A."/>
        </authorList>
    </citation>
    <scope>NUCLEOTIDE SEQUENCE [LARGE SCALE GENOMIC DNA]</scope>
    <source>
        <strain evidence="5">LSR1</strain>
    </source>
</reference>
<dbReference type="GeneID" id="100160510"/>
<accession>A0A8R1W1H9</accession>
<evidence type="ECO:0000256" key="1">
    <source>
        <dbReference type="ARBA" id="ARBA00022703"/>
    </source>
</evidence>